<feature type="compositionally biased region" description="Polar residues" evidence="4">
    <location>
        <begin position="1753"/>
        <end position="1764"/>
    </location>
</feature>
<accession>A0AAD9KRV7</accession>
<dbReference type="InterPro" id="IPR043244">
    <property type="entry name" value="BOD1L1"/>
</dbReference>
<feature type="compositionally biased region" description="Polar residues" evidence="4">
    <location>
        <begin position="1348"/>
        <end position="1374"/>
    </location>
</feature>
<keyword evidence="7" id="KW-1185">Reference proteome</keyword>
<dbReference type="GO" id="GO:0005694">
    <property type="term" value="C:chromosome"/>
    <property type="evidence" value="ECO:0007669"/>
    <property type="project" value="UniProtKB-SubCell"/>
</dbReference>
<dbReference type="PANTHER" id="PTHR47391">
    <property type="entry name" value="BIORIENTATION OF CHROMOSOMES IN CELL DIVISION 1 LIKE 1"/>
    <property type="match status" value="1"/>
</dbReference>
<feature type="compositionally biased region" description="Basic and acidic residues" evidence="4">
    <location>
        <begin position="776"/>
        <end position="787"/>
    </location>
</feature>
<dbReference type="PANTHER" id="PTHR47391:SF1">
    <property type="entry name" value="BIORIENTATION OF CHROMOSOMES IN CELL DIVISION 1 LIKE 1"/>
    <property type="match status" value="1"/>
</dbReference>
<feature type="compositionally biased region" description="Basic and acidic residues" evidence="4">
    <location>
        <begin position="457"/>
        <end position="474"/>
    </location>
</feature>
<evidence type="ECO:0000313" key="6">
    <source>
        <dbReference type="EMBL" id="KAK2175558.1"/>
    </source>
</evidence>
<feature type="compositionally biased region" description="Basic and acidic residues" evidence="4">
    <location>
        <begin position="1435"/>
        <end position="1445"/>
    </location>
</feature>
<dbReference type="InterPro" id="IPR055264">
    <property type="entry name" value="BOD1/SHG1_dom"/>
</dbReference>
<dbReference type="Pfam" id="PF05205">
    <property type="entry name" value="COMPASS-Shg1"/>
    <property type="match status" value="1"/>
</dbReference>
<feature type="compositionally biased region" description="Basic and acidic residues" evidence="4">
    <location>
        <begin position="1595"/>
        <end position="1613"/>
    </location>
</feature>
<feature type="compositionally biased region" description="Basic and acidic residues" evidence="4">
    <location>
        <begin position="333"/>
        <end position="342"/>
    </location>
</feature>
<feature type="region of interest" description="Disordered" evidence="4">
    <location>
        <begin position="747"/>
        <end position="1047"/>
    </location>
</feature>
<proteinExistence type="inferred from homology"/>
<evidence type="ECO:0000256" key="2">
    <source>
        <dbReference type="ARBA" id="ARBA00008463"/>
    </source>
</evidence>
<feature type="compositionally biased region" description="Low complexity" evidence="4">
    <location>
        <begin position="905"/>
        <end position="916"/>
    </location>
</feature>
<feature type="compositionally biased region" description="Basic and acidic residues" evidence="4">
    <location>
        <begin position="397"/>
        <end position="434"/>
    </location>
</feature>
<feature type="region of interest" description="Disordered" evidence="4">
    <location>
        <begin position="1189"/>
        <end position="1227"/>
    </location>
</feature>
<feature type="compositionally biased region" description="Polar residues" evidence="4">
    <location>
        <begin position="478"/>
        <end position="487"/>
    </location>
</feature>
<keyword evidence="3" id="KW-0158">Chromosome</keyword>
<comment type="similarity">
    <text evidence="2">Belongs to the BOD1 family.</text>
</comment>
<feature type="compositionally biased region" description="Low complexity" evidence="4">
    <location>
        <begin position="838"/>
        <end position="851"/>
    </location>
</feature>
<feature type="region of interest" description="Disordered" evidence="4">
    <location>
        <begin position="325"/>
        <end position="500"/>
    </location>
</feature>
<feature type="compositionally biased region" description="Basic residues" evidence="4">
    <location>
        <begin position="949"/>
        <end position="958"/>
    </location>
</feature>
<dbReference type="EMBL" id="JAODUO010000723">
    <property type="protein sequence ID" value="KAK2175558.1"/>
    <property type="molecule type" value="Genomic_DNA"/>
</dbReference>
<gene>
    <name evidence="6" type="ORF">NP493_726g01037</name>
</gene>
<feature type="compositionally biased region" description="Basic and acidic residues" evidence="4">
    <location>
        <begin position="892"/>
        <end position="901"/>
    </location>
</feature>
<feature type="compositionally biased region" description="Basic and acidic residues" evidence="4">
    <location>
        <begin position="935"/>
        <end position="948"/>
    </location>
</feature>
<evidence type="ECO:0000313" key="7">
    <source>
        <dbReference type="Proteomes" id="UP001209878"/>
    </source>
</evidence>
<evidence type="ECO:0000256" key="4">
    <source>
        <dbReference type="SAM" id="MobiDB-lite"/>
    </source>
</evidence>
<reference evidence="6" key="1">
    <citation type="journal article" date="2023" name="Mol. Biol. Evol.">
        <title>Third-Generation Sequencing Reveals the Adaptive Role of the Epigenome in Three Deep-Sea Polychaetes.</title>
        <authorList>
            <person name="Perez M."/>
            <person name="Aroh O."/>
            <person name="Sun Y."/>
            <person name="Lan Y."/>
            <person name="Juniper S.K."/>
            <person name="Young C.R."/>
            <person name="Angers B."/>
            <person name="Qian P.Y."/>
        </authorList>
    </citation>
    <scope>NUCLEOTIDE SEQUENCE</scope>
    <source>
        <strain evidence="6">R07B-5</strain>
    </source>
</reference>
<evidence type="ECO:0000259" key="5">
    <source>
        <dbReference type="Pfam" id="PF05205"/>
    </source>
</evidence>
<feature type="compositionally biased region" description="Basic and acidic residues" evidence="4">
    <location>
        <begin position="1577"/>
        <end position="1587"/>
    </location>
</feature>
<evidence type="ECO:0000256" key="1">
    <source>
        <dbReference type="ARBA" id="ARBA00004286"/>
    </source>
</evidence>
<organism evidence="6 7">
    <name type="scientific">Ridgeia piscesae</name>
    <name type="common">Tubeworm</name>
    <dbReference type="NCBI Taxonomy" id="27915"/>
    <lineage>
        <taxon>Eukaryota</taxon>
        <taxon>Metazoa</taxon>
        <taxon>Spiralia</taxon>
        <taxon>Lophotrochozoa</taxon>
        <taxon>Annelida</taxon>
        <taxon>Polychaeta</taxon>
        <taxon>Sedentaria</taxon>
        <taxon>Canalipalpata</taxon>
        <taxon>Sabellida</taxon>
        <taxon>Siboglinidae</taxon>
        <taxon>Ridgeia</taxon>
    </lineage>
</organism>
<feature type="compositionally biased region" description="Basic and acidic residues" evidence="4">
    <location>
        <begin position="801"/>
        <end position="811"/>
    </location>
</feature>
<feature type="compositionally biased region" description="Basic and acidic residues" evidence="4">
    <location>
        <begin position="1014"/>
        <end position="1023"/>
    </location>
</feature>
<protein>
    <recommendedName>
        <fullName evidence="5">BOD1/SHG1 domain-containing protein</fullName>
    </recommendedName>
</protein>
<name>A0AAD9KRV7_RIDPI</name>
<feature type="compositionally biased region" description="Polar residues" evidence="4">
    <location>
        <begin position="761"/>
        <end position="775"/>
    </location>
</feature>
<feature type="compositionally biased region" description="Basic and acidic residues" evidence="4">
    <location>
        <begin position="1673"/>
        <end position="1697"/>
    </location>
</feature>
<feature type="compositionally biased region" description="Low complexity" evidence="4">
    <location>
        <begin position="1889"/>
        <end position="1901"/>
    </location>
</feature>
<dbReference type="Proteomes" id="UP001209878">
    <property type="component" value="Unassembled WGS sequence"/>
</dbReference>
<feature type="compositionally biased region" description="Basic and acidic residues" evidence="4">
    <location>
        <begin position="489"/>
        <end position="500"/>
    </location>
</feature>
<feature type="region of interest" description="Disordered" evidence="4">
    <location>
        <begin position="1262"/>
        <end position="1925"/>
    </location>
</feature>
<feature type="domain" description="BOD1/SHG1" evidence="5">
    <location>
        <begin position="16"/>
        <end position="110"/>
    </location>
</feature>
<comment type="subcellular location">
    <subcellularLocation>
        <location evidence="1">Chromosome</location>
    </subcellularLocation>
</comment>
<feature type="compositionally biased region" description="Basic and acidic residues" evidence="4">
    <location>
        <begin position="869"/>
        <end position="878"/>
    </location>
</feature>
<evidence type="ECO:0000256" key="3">
    <source>
        <dbReference type="ARBA" id="ARBA00022454"/>
    </source>
</evidence>
<feature type="compositionally biased region" description="Basic and acidic residues" evidence="4">
    <location>
        <begin position="1329"/>
        <end position="1346"/>
    </location>
</feature>
<feature type="compositionally biased region" description="Basic and acidic residues" evidence="4">
    <location>
        <begin position="350"/>
        <end position="370"/>
    </location>
</feature>
<feature type="compositionally biased region" description="Basic and acidic residues" evidence="4">
    <location>
        <begin position="1765"/>
        <end position="1801"/>
    </location>
</feature>
<comment type="caution">
    <text evidence="6">The sequence shown here is derived from an EMBL/GenBank/DDBJ whole genome shotgun (WGS) entry which is preliminary data.</text>
</comment>
<feature type="compositionally biased region" description="Polar residues" evidence="4">
    <location>
        <begin position="1864"/>
        <end position="1883"/>
    </location>
</feature>
<feature type="compositionally biased region" description="Low complexity" evidence="4">
    <location>
        <begin position="1632"/>
        <end position="1649"/>
    </location>
</feature>
<feature type="region of interest" description="Disordered" evidence="4">
    <location>
        <begin position="678"/>
        <end position="710"/>
    </location>
</feature>
<sequence>MASNSSEPDPKVINSIVDRLKKQGLFDKFRKECLADVDTKPAYLNLRHRTEVAVARFLSTQTWHPALNKNQLRDSLRKHINESSMMSSGIDRVVEQVVNPKIYRVFKPQIDRVVCEFLGIDPDERERQLKLKDEEQRRQRMQMECSYLPGTVTPDSSYGVGSSPMIPSLLDIRVPYMQQGSTHMDSASPSSITPQMTVAGGSTAGGSTSVGGITYPPSAPYGFPAGMQYGYPTQTGAYPGMTQQGMLQYPLGYSATMPPGFSSTIPQYPMATDVTVAPPQPLVAAPVEVSPVVVTETKEKDRKHTKKKKPEPLTVEELLNIPLPPKTHVLTKGKTEKKEEVGRQSPVVAETKDDVKPKRETLMKQTEETKSAVVPVAPSAEKMEVEGQDATSISDVPETKQKHSEKVDRPKVKLEKVQEKGHSRDGQKRTRETSRQTNKTSDVKKPVDDSSGVSDTNDVKTESVKVEVEEDSRKVSSQTLSESTTTPEGRGHEEAKEGDGESKVYHFVWDNIDAGCISDATVSSVHTSDLSSFDDGSDMTIRSSDDDLECKVTDDVKVKETVEQEAEVATVVAPRQKPRRLISLQYNYSDSEEEETREERKARITYEIEETFISLTCAVVARRVKVKEMRMALRRQRTRNRRYTSDEFTTFFTGNKCMRSNESYTKIADTSSDTYSVPCDVKSPPTPTQDEHFAYAGSHPSEDVSHAPSSDQLSIPIYEVMTPHMSGLSIAKFVHMTRSKTKQLTLDTGDGAMESGMPYSDVSSDALSFSGSSVDSKTHHSPSESRQDLTSLHATASAIKGPDKSTGHSDDDTPVARVRRKSSGERQSSDSRQKQCLSSDTSSTTSSVESTKANVQRHEVRRASSSKSPGDRVERMPVREPVVPSGGTYWSARDEKYRDTLKSGSTHGSWQSTKSSSQDDDDDNSRSKGRPRSRSQSEWRTEDTPAKSDRKKRKKKRRKTEDSSCSGSEEYSKVSRQKRVSQSSSGSEDLDPYPASSTRGARPPGECRTDEDEPRLGIQREEGETSDSDDDVSMSDSANAQEVKYTSDDTGFIAENIYVSAQDISSVTDGEVDVSQAADGTGSVECGMEVTVGSVDTPLSRLQPTSVTETQELQLEQGEIQLEIWQGSSHWSLSVENVGSSSEMAPSVEVISVQEPVSDVKAGDQVEGVTIVAKNNQVSYDETAISCVDGNANKGQKRPQSPGSDGGSPLSAPAKRARGDSSAGASNEEVVVVVQTQGDKTSVATPTVEATVVATMCSPDVESEGFHTVENPPPIEPEQKSGEEQSNIMADVSPCDSSVSPEDVTPSVQAEAATDTRDDVAGDSLQGTDAHEDLPDASTDKLERSADMGQTSSLSPDSQEVSTADAMETSSPTHDGTDERVHAPEIVLEKSLSTPERSGESVLPPEKPSADQVSASFERSPAVADGTSSQSPVDRSPDEISRELDEILLLDEMTPPQVVTNVTAKSVGASEGEELPPQSPGSVSLCGEEQQQSASVDVTEARPDVSPTDASLNDSDKVAPEAAGNEEVCETIVSSPCHDEGNGPVEEDVEMSSLHEDTEETAECARPTAVAVVSETPKSEVDSRGVDSELSDNGHTGKCEHDSDALCGEKDSLPDPPSPCEVGDSEQGSQQATDSAVSLDDSAVASKAALGDHPDASVPDTVESVAEVQTAPHVKEEQHQEQEADHEEEHVVTDDGKATSNDAKSVEGAGPGTSPCARISDAESSLDEGVSETSARGTETSDKKEDTQEVSDTETLTPSVSLDTQHVEAKSAEPKQDNNELRDTGRRKSRRSVAEQQKDAETSDGDTCNKSQPRQRSRDRSQSMSATPRETRGQRAGVTPPEGSTRESRKLRRPSTPPPTRSRQLSARSTGSGQPQQVRSSSVGRKPGKVVTPPAKVVTPPKGKKGKAGNTPMTRASRRKSEEASLPIAKRLRPLIQVAFESWRCTIL</sequence>
<feature type="compositionally biased region" description="Acidic residues" evidence="4">
    <location>
        <begin position="1024"/>
        <end position="1033"/>
    </location>
</feature>
<feature type="compositionally biased region" description="Basic and acidic residues" evidence="4">
    <location>
        <begin position="822"/>
        <end position="833"/>
    </location>
</feature>